<dbReference type="InterPro" id="IPR036281">
    <property type="entry name" value="SinR/SinI_dimer_dom_sf"/>
</dbReference>
<dbReference type="GO" id="GO:0046983">
    <property type="term" value="F:protein dimerization activity"/>
    <property type="evidence" value="ECO:0007669"/>
    <property type="project" value="InterPro"/>
</dbReference>
<dbReference type="PROSITE" id="PS51500">
    <property type="entry name" value="SIN"/>
    <property type="match status" value="1"/>
</dbReference>
<name>A0A6N7R222_9BACI</name>
<evidence type="ECO:0000259" key="1">
    <source>
        <dbReference type="PROSITE" id="PS51500"/>
    </source>
</evidence>
<keyword evidence="2" id="KW-0238">DNA-binding</keyword>
<organism evidence="2 3">
    <name type="scientific">Gracilibacillus thailandensis</name>
    <dbReference type="NCBI Taxonomy" id="563735"/>
    <lineage>
        <taxon>Bacteria</taxon>
        <taxon>Bacillati</taxon>
        <taxon>Bacillota</taxon>
        <taxon>Bacilli</taxon>
        <taxon>Bacillales</taxon>
        <taxon>Bacillaceae</taxon>
        <taxon>Gracilibacillus</taxon>
    </lineage>
</organism>
<dbReference type="AlphaFoldDB" id="A0A6N7R222"/>
<dbReference type="RefSeq" id="WP_153836150.1">
    <property type="nucleotide sequence ID" value="NZ_JBHUMW010000063.1"/>
</dbReference>
<dbReference type="GO" id="GO:0003677">
    <property type="term" value="F:DNA binding"/>
    <property type="evidence" value="ECO:0007669"/>
    <property type="project" value="UniProtKB-KW"/>
</dbReference>
<evidence type="ECO:0000313" key="3">
    <source>
        <dbReference type="Proteomes" id="UP000435187"/>
    </source>
</evidence>
<reference evidence="2 3" key="1">
    <citation type="submission" date="2019-10" db="EMBL/GenBank/DDBJ databases">
        <title>Gracilibacillus salitolerans sp. nov., a moderate halophile isolated from a saline soil in northwest China.</title>
        <authorList>
            <person name="Gan L."/>
        </authorList>
    </citation>
    <scope>NUCLEOTIDE SEQUENCE [LARGE SCALE GENOMIC DNA]</scope>
    <source>
        <strain evidence="2 3">TP2-8</strain>
    </source>
</reference>
<feature type="domain" description="Sin" evidence="1">
    <location>
        <begin position="1"/>
        <end position="36"/>
    </location>
</feature>
<sequence>MPTKVNVDYEWIYLIAKAKAKGYTVEEVRAFLKQNNCKSNVLPN</sequence>
<accession>A0A6N7R222</accession>
<protein>
    <submittedName>
        <fullName evidence="2">DNA-binding anti-repressor SinI</fullName>
    </submittedName>
</protein>
<gene>
    <name evidence="2" type="primary">sinI</name>
    <name evidence="2" type="ORF">GH885_14775</name>
</gene>
<dbReference type="InterPro" id="IPR010981">
    <property type="entry name" value="SinR/SinI_dimer_dom"/>
</dbReference>
<dbReference type="GO" id="GO:0006355">
    <property type="term" value="P:regulation of DNA-templated transcription"/>
    <property type="evidence" value="ECO:0007669"/>
    <property type="project" value="InterPro"/>
</dbReference>
<dbReference type="EMBL" id="WJEE01000035">
    <property type="protein sequence ID" value="MRI67585.1"/>
    <property type="molecule type" value="Genomic_DNA"/>
</dbReference>
<evidence type="ECO:0000313" key="2">
    <source>
        <dbReference type="EMBL" id="MRI67585.1"/>
    </source>
</evidence>
<dbReference type="SUPFAM" id="SSF47406">
    <property type="entry name" value="SinR repressor dimerisation domain-like"/>
    <property type="match status" value="1"/>
</dbReference>
<keyword evidence="3" id="KW-1185">Reference proteome</keyword>
<comment type="caution">
    <text evidence="2">The sequence shown here is derived from an EMBL/GenBank/DDBJ whole genome shotgun (WGS) entry which is preliminary data.</text>
</comment>
<proteinExistence type="predicted"/>
<dbReference type="Proteomes" id="UP000435187">
    <property type="component" value="Unassembled WGS sequence"/>
</dbReference>